<dbReference type="EMBL" id="BLLN01000001">
    <property type="protein sequence ID" value="GFH69461.1"/>
    <property type="molecule type" value="Genomic_DNA"/>
</dbReference>
<sequence>MVPTVVSKRRASAAQTPPIIRPRVGRTRLEDMGTPSRTSVRDPVGPRAGSGPPDRSSRSSSHGTQDECGEASPYGATPTLVIVGVAP</sequence>
<proteinExistence type="predicted"/>
<accession>A0ABQ1CHI1</accession>
<feature type="compositionally biased region" description="Low complexity" evidence="1">
    <location>
        <begin position="45"/>
        <end position="61"/>
    </location>
</feature>
<organism evidence="2 3">
    <name type="scientific">Streptomyces diastaticus subsp. diastaticus</name>
    <dbReference type="NCBI Taxonomy" id="68040"/>
    <lineage>
        <taxon>Bacteria</taxon>
        <taxon>Bacillati</taxon>
        <taxon>Actinomycetota</taxon>
        <taxon>Actinomycetes</taxon>
        <taxon>Kitasatosporales</taxon>
        <taxon>Streptomycetaceae</taxon>
        <taxon>Streptomyces</taxon>
        <taxon>Streptomyces diastaticus group</taxon>
    </lineage>
</organism>
<dbReference type="Proteomes" id="UP000472710">
    <property type="component" value="Unassembled WGS sequence"/>
</dbReference>
<protein>
    <submittedName>
        <fullName evidence="2">Uncharacterized protein</fullName>
    </submittedName>
</protein>
<evidence type="ECO:0000313" key="2">
    <source>
        <dbReference type="EMBL" id="GFH69461.1"/>
    </source>
</evidence>
<reference evidence="2 3" key="1">
    <citation type="submission" date="2020-02" db="EMBL/GenBank/DDBJ databases">
        <title>Whole genome shotgun sequence of Streptomyces diastaticus subsp. diastaticus NBRC 13412.</title>
        <authorList>
            <person name="Ichikawa N."/>
            <person name="Komaki H."/>
            <person name="Tamura T."/>
        </authorList>
    </citation>
    <scope>NUCLEOTIDE SEQUENCE [LARGE SCALE GENOMIC DNA]</scope>
    <source>
        <strain evidence="2 3">NBRC 13412</strain>
    </source>
</reference>
<feature type="region of interest" description="Disordered" evidence="1">
    <location>
        <begin position="1"/>
        <end position="87"/>
    </location>
</feature>
<keyword evidence="3" id="KW-1185">Reference proteome</keyword>
<evidence type="ECO:0000256" key="1">
    <source>
        <dbReference type="SAM" id="MobiDB-lite"/>
    </source>
</evidence>
<comment type="caution">
    <text evidence="2">The sequence shown here is derived from an EMBL/GenBank/DDBJ whole genome shotgun (WGS) entry which is preliminary data.</text>
</comment>
<name>A0ABQ1CHI1_STRDI</name>
<evidence type="ECO:0000313" key="3">
    <source>
        <dbReference type="Proteomes" id="UP000472710"/>
    </source>
</evidence>
<gene>
    <name evidence="2" type="ORF">Sdia_02290</name>
</gene>